<feature type="transmembrane region" description="Helical" evidence="6">
    <location>
        <begin position="153"/>
        <end position="171"/>
    </location>
</feature>
<dbReference type="Gene3D" id="1.20.1250.20">
    <property type="entry name" value="MFS general substrate transporter like domains"/>
    <property type="match status" value="1"/>
</dbReference>
<evidence type="ECO:0000256" key="3">
    <source>
        <dbReference type="ARBA" id="ARBA00022692"/>
    </source>
</evidence>
<evidence type="ECO:0000313" key="10">
    <source>
        <dbReference type="Proteomes" id="UP001167357"/>
    </source>
</evidence>
<feature type="transmembrane region" description="Helical" evidence="6">
    <location>
        <begin position="42"/>
        <end position="63"/>
    </location>
</feature>
<feature type="transmembrane region" description="Helical" evidence="6">
    <location>
        <begin position="12"/>
        <end position="36"/>
    </location>
</feature>
<dbReference type="Proteomes" id="UP001167357">
    <property type="component" value="Unassembled WGS sequence"/>
</dbReference>
<feature type="transmembrane region" description="Helical" evidence="6">
    <location>
        <begin position="395"/>
        <end position="415"/>
    </location>
</feature>
<dbReference type="EMBL" id="QUZM01000065">
    <property type="protein sequence ID" value="RFF36938.1"/>
    <property type="molecule type" value="Genomic_DNA"/>
</dbReference>
<dbReference type="SUPFAM" id="SSF103473">
    <property type="entry name" value="MFS general substrate transporter"/>
    <property type="match status" value="1"/>
</dbReference>
<evidence type="ECO:0000313" key="9">
    <source>
        <dbReference type="Proteomes" id="UP000259570"/>
    </source>
</evidence>
<feature type="transmembrane region" description="Helical" evidence="6">
    <location>
        <begin position="177"/>
        <end position="196"/>
    </location>
</feature>
<evidence type="ECO:0000313" key="7">
    <source>
        <dbReference type="EMBL" id="MCL1553416.1"/>
    </source>
</evidence>
<comment type="subcellular location">
    <subcellularLocation>
        <location evidence="1">Membrane</location>
        <topology evidence="1">Multi-pass membrane protein</topology>
    </subcellularLocation>
</comment>
<keyword evidence="5 6" id="KW-0472">Membrane</keyword>
<feature type="transmembrane region" description="Helical" evidence="6">
    <location>
        <begin position="228"/>
        <end position="247"/>
    </location>
</feature>
<evidence type="ECO:0000256" key="2">
    <source>
        <dbReference type="ARBA" id="ARBA00022448"/>
    </source>
</evidence>
<dbReference type="Proteomes" id="UP000259570">
    <property type="component" value="Unassembled WGS sequence"/>
</dbReference>
<feature type="transmembrane region" description="Helical" evidence="6">
    <location>
        <begin position="296"/>
        <end position="316"/>
    </location>
</feature>
<keyword evidence="10" id="KW-1185">Reference proteome</keyword>
<gene>
    <name evidence="8" type="ORF">DZD52_19415</name>
    <name evidence="7" type="ORF">M3O51_19475</name>
</gene>
<proteinExistence type="predicted"/>
<evidence type="ECO:0000256" key="4">
    <source>
        <dbReference type="ARBA" id="ARBA00022989"/>
    </source>
</evidence>
<comment type="caution">
    <text evidence="8">The sequence shown here is derived from an EMBL/GenBank/DDBJ whole genome shotgun (WGS) entry which is preliminary data.</text>
</comment>
<keyword evidence="4 6" id="KW-1133">Transmembrane helix</keyword>
<keyword evidence="3 6" id="KW-0812">Transmembrane</keyword>
<reference evidence="7" key="2">
    <citation type="submission" date="2022-04" db="EMBL/GenBank/DDBJ databases">
        <title>Genomic comparison of 19 strains of Xanthomonas nasturtii, a newly emerging watercress pathogen.</title>
        <authorList>
            <person name="Harrison J."/>
            <person name="Greer S."/>
            <person name="Hussain R."/>
            <person name="Lascelles D."/>
            <person name="Roberts M."/>
            <person name="Carter B."/>
            <person name="Bryning A."/>
            <person name="Carroll S."/>
            <person name="Aspin A."/>
            <person name="Cruz L."/>
            <person name="Cruz J."/>
            <person name="Grant M."/>
            <person name="Vicente J."/>
            <person name="Studholme D.J."/>
        </authorList>
    </citation>
    <scope>NUCLEOTIDE SEQUENCE</scope>
    <source>
        <strain evidence="7">10016B</strain>
    </source>
</reference>
<feature type="transmembrane region" description="Helical" evidence="6">
    <location>
        <begin position="358"/>
        <end position="383"/>
    </location>
</feature>
<feature type="transmembrane region" description="Helical" evidence="6">
    <location>
        <begin position="84"/>
        <end position="105"/>
    </location>
</feature>
<feature type="transmembrane region" description="Helical" evidence="6">
    <location>
        <begin position="322"/>
        <end position="346"/>
    </location>
</feature>
<organism evidence="8 9">
    <name type="scientific">Xanthomonas nasturtii</name>
    <dbReference type="NCBI Taxonomy" id="1843581"/>
    <lineage>
        <taxon>Bacteria</taxon>
        <taxon>Pseudomonadati</taxon>
        <taxon>Pseudomonadota</taxon>
        <taxon>Gammaproteobacteria</taxon>
        <taxon>Lysobacterales</taxon>
        <taxon>Lysobacteraceae</taxon>
        <taxon>Xanthomonas</taxon>
    </lineage>
</organism>
<dbReference type="PANTHER" id="PTHR12778">
    <property type="entry name" value="SOLUTE CARRIER FAMILY 33 ACETYL-COA TRANSPORTER -RELATED"/>
    <property type="match status" value="1"/>
</dbReference>
<evidence type="ECO:0000313" key="8">
    <source>
        <dbReference type="EMBL" id="RFF36938.1"/>
    </source>
</evidence>
<sequence>MHEVTSRPTKAWTGFLFLGFGSGLPYPLIGSTLGYWLSEKSLSIAVIGALAWTALPYSLKFLWARHLDQRHAPVVGSTMSHRQGWIVLSSVMVALSLLGLVLSVVTGSLPLIALSSIAAAFAGATLDASVDAFRIEQESVHQQPAKLLTAYQFGYRIALLLSDGLVFLLAARLSWQVAYALLLPLMLVPICGTLLLQSHPDSTRTPDATSAEKQGAPLVSLRPSTLQGWIAVVIFIGCYRLPDILLGPMINPFFHALGIGKSAVGSLHIWLAIPAAFLGILAAGTSLRRMSLGTTILVGAALQALALLGLALLSSNERSVELLWASVILQNLASSYTGIALVAYMSKLVTLGRAGEHYAWLTSFYSIFGRVLAGFSGLAVAYLTTRYGRNQGYSTFFIGVCLTCAPALIVYSASIQRRITNLTSKP</sequence>
<dbReference type="GeneID" id="97211368"/>
<dbReference type="RefSeq" id="WP_116906814.1">
    <property type="nucleotide sequence ID" value="NZ_CP142084.2"/>
</dbReference>
<dbReference type="InterPro" id="IPR011701">
    <property type="entry name" value="MFS"/>
</dbReference>
<protein>
    <submittedName>
        <fullName evidence="8">MFS transporter</fullName>
    </submittedName>
</protein>
<dbReference type="EMBL" id="JAMBED010000074">
    <property type="protein sequence ID" value="MCL1553416.1"/>
    <property type="molecule type" value="Genomic_DNA"/>
</dbReference>
<dbReference type="InterPro" id="IPR036259">
    <property type="entry name" value="MFS_trans_sf"/>
</dbReference>
<evidence type="ECO:0000256" key="1">
    <source>
        <dbReference type="ARBA" id="ARBA00004141"/>
    </source>
</evidence>
<accession>A0A3E1KEB3</accession>
<feature type="transmembrane region" description="Helical" evidence="6">
    <location>
        <begin position="111"/>
        <end position="133"/>
    </location>
</feature>
<name>A0A3E1KEB3_9XANT</name>
<dbReference type="PANTHER" id="PTHR12778:SF10">
    <property type="entry name" value="MAJOR FACILITATOR SUPERFAMILY DOMAIN-CONTAINING PROTEIN 3"/>
    <property type="match status" value="1"/>
</dbReference>
<evidence type="ECO:0000256" key="6">
    <source>
        <dbReference type="SAM" id="Phobius"/>
    </source>
</evidence>
<reference evidence="8 9" key="1">
    <citation type="submission" date="2018-08" db="EMBL/GenBank/DDBJ databases">
        <title>Genome sequencing of X. nasturtii WHRI 8984.</title>
        <authorList>
            <person name="Studholme D.J."/>
            <person name="Mchugh J."/>
            <person name="Vicente J."/>
        </authorList>
    </citation>
    <scope>NUCLEOTIDE SEQUENCE [LARGE SCALE GENOMIC DNA]</scope>
    <source>
        <strain evidence="8 9">WHRI 8984</strain>
    </source>
</reference>
<dbReference type="InterPro" id="IPR004752">
    <property type="entry name" value="AmpG_permease/AT-1"/>
</dbReference>
<dbReference type="Pfam" id="PF07690">
    <property type="entry name" value="MFS_1"/>
    <property type="match status" value="1"/>
</dbReference>
<dbReference type="AlphaFoldDB" id="A0A3E1KEB3"/>
<keyword evidence="2" id="KW-0813">Transport</keyword>
<evidence type="ECO:0000256" key="5">
    <source>
        <dbReference type="ARBA" id="ARBA00023136"/>
    </source>
</evidence>
<dbReference type="GO" id="GO:0022857">
    <property type="term" value="F:transmembrane transporter activity"/>
    <property type="evidence" value="ECO:0007669"/>
    <property type="project" value="InterPro"/>
</dbReference>
<dbReference type="OrthoDB" id="9787815at2"/>
<dbReference type="GO" id="GO:0016020">
    <property type="term" value="C:membrane"/>
    <property type="evidence" value="ECO:0007669"/>
    <property type="project" value="UniProtKB-SubCell"/>
</dbReference>
<feature type="transmembrane region" description="Helical" evidence="6">
    <location>
        <begin position="267"/>
        <end position="284"/>
    </location>
</feature>